<feature type="compositionally biased region" description="Basic and acidic residues" evidence="1">
    <location>
        <begin position="133"/>
        <end position="147"/>
    </location>
</feature>
<reference evidence="2" key="1">
    <citation type="submission" date="2023-06" db="EMBL/GenBank/DDBJ databases">
        <authorList>
            <person name="Delattre M."/>
        </authorList>
    </citation>
    <scope>NUCLEOTIDE SEQUENCE</scope>
    <source>
        <strain evidence="2">AF72</strain>
    </source>
</reference>
<protein>
    <submittedName>
        <fullName evidence="2">Uncharacterized protein</fullName>
    </submittedName>
</protein>
<feature type="non-terminal residue" evidence="2">
    <location>
        <position position="295"/>
    </location>
</feature>
<feature type="region of interest" description="Disordered" evidence="1">
    <location>
        <begin position="197"/>
        <end position="218"/>
    </location>
</feature>
<name>A0AA36DG85_9BILA</name>
<proteinExistence type="predicted"/>
<evidence type="ECO:0000256" key="1">
    <source>
        <dbReference type="SAM" id="MobiDB-lite"/>
    </source>
</evidence>
<organism evidence="2 3">
    <name type="scientific">Mesorhabditis spiculigera</name>
    <dbReference type="NCBI Taxonomy" id="96644"/>
    <lineage>
        <taxon>Eukaryota</taxon>
        <taxon>Metazoa</taxon>
        <taxon>Ecdysozoa</taxon>
        <taxon>Nematoda</taxon>
        <taxon>Chromadorea</taxon>
        <taxon>Rhabditida</taxon>
        <taxon>Rhabditina</taxon>
        <taxon>Rhabditomorpha</taxon>
        <taxon>Rhabditoidea</taxon>
        <taxon>Rhabditidae</taxon>
        <taxon>Mesorhabditinae</taxon>
        <taxon>Mesorhabditis</taxon>
    </lineage>
</organism>
<dbReference type="Proteomes" id="UP001177023">
    <property type="component" value="Unassembled WGS sequence"/>
</dbReference>
<feature type="compositionally biased region" description="Low complexity" evidence="1">
    <location>
        <begin position="156"/>
        <end position="170"/>
    </location>
</feature>
<accession>A0AA36DG85</accession>
<evidence type="ECO:0000313" key="3">
    <source>
        <dbReference type="Proteomes" id="UP001177023"/>
    </source>
</evidence>
<evidence type="ECO:0000313" key="2">
    <source>
        <dbReference type="EMBL" id="CAJ0586167.1"/>
    </source>
</evidence>
<feature type="region of interest" description="Disordered" evidence="1">
    <location>
        <begin position="133"/>
        <end position="170"/>
    </location>
</feature>
<gene>
    <name evidence="2" type="ORF">MSPICULIGERA_LOCUS24174</name>
</gene>
<sequence length="295" mass="32590">MNADELFNIEGVPCYVVFTADGPIEGGDPDAYFQRRSSGIIADIHDALEEGKENLVAHNTSSNVIELEIVDKEPEADKEAEELPLLERTMNEEVEAEAGGLSGIAKQMAQLSMFGNEPKRVRRSQMEFQAMVKEKEAKEEKKTEDRGNTYNLRPRSSSNTRAGSSSQQQSQISFAGRRLLLLSLVGPRLQRHLSEAGHHLQPHSAAPHRRPPVQSSLWSGSACQGHLPLLPGPREAVKLSSSANRALFCQNVLPISSWVERLSQPKLTPAVIAARERRRTADVAGPSRPKWQVFS</sequence>
<dbReference type="EMBL" id="CATQJA010002707">
    <property type="protein sequence ID" value="CAJ0586167.1"/>
    <property type="molecule type" value="Genomic_DNA"/>
</dbReference>
<dbReference type="AlphaFoldDB" id="A0AA36DG85"/>
<comment type="caution">
    <text evidence="2">The sequence shown here is derived from an EMBL/GenBank/DDBJ whole genome shotgun (WGS) entry which is preliminary data.</text>
</comment>
<keyword evidence="3" id="KW-1185">Reference proteome</keyword>